<evidence type="ECO:0000256" key="1">
    <source>
        <dbReference type="ARBA" id="ARBA00002672"/>
    </source>
</evidence>
<keyword evidence="6" id="KW-1003">Cell membrane</keyword>
<evidence type="ECO:0000256" key="9">
    <source>
        <dbReference type="ARBA" id="ARBA00023136"/>
    </source>
</evidence>
<keyword evidence="5" id="KW-0813">Transport</keyword>
<dbReference type="GO" id="GO:0034257">
    <property type="term" value="F:nicotinamide riboside transmembrane transporter activity"/>
    <property type="evidence" value="ECO:0007669"/>
    <property type="project" value="InterPro"/>
</dbReference>
<keyword evidence="12" id="KW-1185">Reference proteome</keyword>
<organism evidence="11 12">
    <name type="scientific">Tsuneonella litorea</name>
    <dbReference type="NCBI Taxonomy" id="2976475"/>
    <lineage>
        <taxon>Bacteria</taxon>
        <taxon>Pseudomonadati</taxon>
        <taxon>Pseudomonadota</taxon>
        <taxon>Alphaproteobacteria</taxon>
        <taxon>Sphingomonadales</taxon>
        <taxon>Erythrobacteraceae</taxon>
        <taxon>Tsuneonella</taxon>
    </lineage>
</organism>
<evidence type="ECO:0000313" key="11">
    <source>
        <dbReference type="EMBL" id="MCT2560028.1"/>
    </source>
</evidence>
<evidence type="ECO:0000256" key="2">
    <source>
        <dbReference type="ARBA" id="ARBA00004651"/>
    </source>
</evidence>
<dbReference type="Pfam" id="PF04973">
    <property type="entry name" value="NMN_transporter"/>
    <property type="match status" value="1"/>
</dbReference>
<sequence>MSPLEVAGTVLGFVNIVLLIRRSVWNFPAAMAMVTCIGIVLFEARLYAEAGLQVFFFVVNAWGWWLWSHASGAGDTVPVRWLGWRARLAWGAATAAVSLSLGLTLSRWTDAALPMADSAIAGTSVAAQFLLSFRRIENWVLWIAIDVASIALYLARDLQLLAVLYAAFLILSVVGFREWARAARRAPA</sequence>
<evidence type="ECO:0000256" key="5">
    <source>
        <dbReference type="ARBA" id="ARBA00022448"/>
    </source>
</evidence>
<evidence type="ECO:0000256" key="6">
    <source>
        <dbReference type="ARBA" id="ARBA00022475"/>
    </source>
</evidence>
<dbReference type="RefSeq" id="WP_259963142.1">
    <property type="nucleotide sequence ID" value="NZ_JAOAMV010000008.1"/>
</dbReference>
<comment type="caution">
    <text evidence="11">The sequence shown here is derived from an EMBL/GenBank/DDBJ whole genome shotgun (WGS) entry which is preliminary data.</text>
</comment>
<keyword evidence="7 10" id="KW-0812">Transmembrane</keyword>
<feature type="transmembrane region" description="Helical" evidence="10">
    <location>
        <begin position="50"/>
        <end position="67"/>
    </location>
</feature>
<dbReference type="Proteomes" id="UP001142648">
    <property type="component" value="Unassembled WGS sequence"/>
</dbReference>
<evidence type="ECO:0000313" key="12">
    <source>
        <dbReference type="Proteomes" id="UP001142648"/>
    </source>
</evidence>
<dbReference type="EMBL" id="JAOAMV010000008">
    <property type="protein sequence ID" value="MCT2560028.1"/>
    <property type="molecule type" value="Genomic_DNA"/>
</dbReference>
<keyword evidence="8 10" id="KW-1133">Transmembrane helix</keyword>
<feature type="transmembrane region" description="Helical" evidence="10">
    <location>
        <begin position="88"/>
        <end position="105"/>
    </location>
</feature>
<comment type="function">
    <text evidence="1">Required for nicotinamide riboside transport across the inner membrane.</text>
</comment>
<feature type="transmembrane region" description="Helical" evidence="10">
    <location>
        <begin position="138"/>
        <end position="155"/>
    </location>
</feature>
<dbReference type="InterPro" id="IPR006419">
    <property type="entry name" value="NMN_transpt_PnuC"/>
</dbReference>
<evidence type="ECO:0000256" key="3">
    <source>
        <dbReference type="ARBA" id="ARBA00006669"/>
    </source>
</evidence>
<protein>
    <recommendedName>
        <fullName evidence="4">Nicotinamide riboside transporter PnuC</fullName>
    </recommendedName>
</protein>
<proteinExistence type="inferred from homology"/>
<dbReference type="PANTHER" id="PTHR36122:SF2">
    <property type="entry name" value="NICOTINAMIDE RIBOSIDE TRANSPORTER PNUC"/>
    <property type="match status" value="1"/>
</dbReference>
<dbReference type="GO" id="GO:0005886">
    <property type="term" value="C:plasma membrane"/>
    <property type="evidence" value="ECO:0007669"/>
    <property type="project" value="UniProtKB-SubCell"/>
</dbReference>
<name>A0A9X3AM36_9SPHN</name>
<comment type="subcellular location">
    <subcellularLocation>
        <location evidence="2">Cell membrane</location>
        <topology evidence="2">Multi-pass membrane protein</topology>
    </subcellularLocation>
</comment>
<evidence type="ECO:0000256" key="8">
    <source>
        <dbReference type="ARBA" id="ARBA00022989"/>
    </source>
</evidence>
<feature type="transmembrane region" description="Helical" evidence="10">
    <location>
        <begin position="161"/>
        <end position="180"/>
    </location>
</feature>
<keyword evidence="9 10" id="KW-0472">Membrane</keyword>
<evidence type="ECO:0000256" key="4">
    <source>
        <dbReference type="ARBA" id="ARBA00017522"/>
    </source>
</evidence>
<gene>
    <name evidence="11" type="primary">pnuC</name>
    <name evidence="11" type="ORF">N0B51_13675</name>
</gene>
<evidence type="ECO:0000256" key="7">
    <source>
        <dbReference type="ARBA" id="ARBA00022692"/>
    </source>
</evidence>
<dbReference type="AlphaFoldDB" id="A0A9X3AM36"/>
<dbReference type="PANTHER" id="PTHR36122">
    <property type="entry name" value="NICOTINAMIDE RIBOSIDE TRANSPORTER PNUC"/>
    <property type="match status" value="1"/>
</dbReference>
<dbReference type="NCBIfam" id="TIGR01528">
    <property type="entry name" value="NMN_trans_PnuC"/>
    <property type="match status" value="1"/>
</dbReference>
<reference evidence="11" key="1">
    <citation type="submission" date="2022-09" db="EMBL/GenBank/DDBJ databases">
        <title>The genome sequence of Tsuneonella sp. YG55.</title>
        <authorList>
            <person name="Liu Y."/>
        </authorList>
    </citation>
    <scope>NUCLEOTIDE SEQUENCE</scope>
    <source>
        <strain evidence="11">YG55</strain>
    </source>
</reference>
<comment type="similarity">
    <text evidence="3">Belongs to the nicotinamide ribonucleoside (NR) uptake permease (TC 4.B.1) family.</text>
</comment>
<evidence type="ECO:0000256" key="10">
    <source>
        <dbReference type="SAM" id="Phobius"/>
    </source>
</evidence>
<accession>A0A9X3AM36</accession>